<keyword evidence="8" id="KW-0333">Golgi apparatus</keyword>
<gene>
    <name evidence="14" type="ORF">IRI77_09420</name>
</gene>
<evidence type="ECO:0000256" key="1">
    <source>
        <dbReference type="ARBA" id="ARBA00001911"/>
    </source>
</evidence>
<evidence type="ECO:0000256" key="2">
    <source>
        <dbReference type="ARBA" id="ARBA00004323"/>
    </source>
</evidence>
<keyword evidence="15" id="KW-1185">Reference proteome</keyword>
<comment type="subcellular location">
    <subcellularLocation>
        <location evidence="2">Golgi apparatus membrane</location>
        <topology evidence="2">Single-pass type II membrane protein</topology>
    </subcellularLocation>
    <subcellularLocation>
        <location evidence="12">Golgi apparatus</location>
        <location evidence="12">Golgi stack membrane</location>
    </subcellularLocation>
</comment>
<evidence type="ECO:0000256" key="6">
    <source>
        <dbReference type="ARBA" id="ARBA00022989"/>
    </source>
</evidence>
<keyword evidence="4" id="KW-0210">Decarboxylase</keyword>
<dbReference type="GO" id="GO:0005737">
    <property type="term" value="C:cytoplasm"/>
    <property type="evidence" value="ECO:0007669"/>
    <property type="project" value="TreeGrafter"/>
</dbReference>
<dbReference type="Pfam" id="PF01370">
    <property type="entry name" value="Epimerase"/>
    <property type="match status" value="1"/>
</dbReference>
<dbReference type="AlphaFoldDB" id="A0A7S7NUN9"/>
<evidence type="ECO:0000256" key="10">
    <source>
        <dbReference type="ARBA" id="ARBA00023180"/>
    </source>
</evidence>
<evidence type="ECO:0000256" key="5">
    <source>
        <dbReference type="ARBA" id="ARBA00022968"/>
    </source>
</evidence>
<reference evidence="14 15" key="1">
    <citation type="submission" date="2020-10" db="EMBL/GenBank/DDBJ databases">
        <title>Complete genome sequence of Paludibaculum fermentans P105T, a facultatively anaerobic acidobacterium capable of dissimilatory Fe(III) reduction.</title>
        <authorList>
            <person name="Dedysh S.N."/>
            <person name="Beletsky A.V."/>
            <person name="Kulichevskaya I.S."/>
            <person name="Mardanov A.V."/>
            <person name="Ravin N.V."/>
        </authorList>
    </citation>
    <scope>NUCLEOTIDE SEQUENCE [LARGE SCALE GENOMIC DNA]</scope>
    <source>
        <strain evidence="14 15">P105</strain>
    </source>
</reference>
<accession>A0A7S7NUN9</accession>
<dbReference type="FunFam" id="3.40.50.720:FF:000065">
    <property type="entry name" value="UDP-glucuronic acid decarboxylase 1"/>
    <property type="match status" value="1"/>
</dbReference>
<dbReference type="GO" id="GO:0033320">
    <property type="term" value="P:UDP-D-xylose biosynthetic process"/>
    <property type="evidence" value="ECO:0007669"/>
    <property type="project" value="UniProtKB-UniPathway"/>
</dbReference>
<keyword evidence="11" id="KW-0456">Lyase</keyword>
<dbReference type="RefSeq" id="WP_194451817.1">
    <property type="nucleotide sequence ID" value="NZ_CP063849.1"/>
</dbReference>
<dbReference type="InterPro" id="IPR001509">
    <property type="entry name" value="Epimerase_deHydtase"/>
</dbReference>
<dbReference type="GO" id="GO:0048040">
    <property type="term" value="F:UDP-glucuronate decarboxylase activity"/>
    <property type="evidence" value="ECO:0007669"/>
    <property type="project" value="TreeGrafter"/>
</dbReference>
<dbReference type="GO" id="GO:0070403">
    <property type="term" value="F:NAD+ binding"/>
    <property type="evidence" value="ECO:0007669"/>
    <property type="project" value="InterPro"/>
</dbReference>
<dbReference type="GO" id="GO:0042732">
    <property type="term" value="P:D-xylose metabolic process"/>
    <property type="evidence" value="ECO:0007669"/>
    <property type="project" value="InterPro"/>
</dbReference>
<dbReference type="EMBL" id="CP063849">
    <property type="protein sequence ID" value="QOY90152.1"/>
    <property type="molecule type" value="Genomic_DNA"/>
</dbReference>
<keyword evidence="3" id="KW-0812">Transmembrane</keyword>
<sequence>MRYLVAGAAGFVGSHLCDRLIAEGHEVCAVDNFITGAERNIAHLKSRPRFQFIHHDVIQPIHVDGPLDYVLNLASPASPKDYLDHPVETLRVGSEGTRNLLELALEKDAGFLLTSTSECYGDPLEHPQKETYWGNVNPIGPRSCYDESKRFAEAVTMAYHRTHGVRTTIARIFNTYGPRMHLNDGRIVPAFIDQALRNAPMTVFGTGAQTRSFCYVSDLVDGLLRLAHSSERLPVNLGNPVELTVLEFAERIRVLTGATSQLVFEPLPQDDPQRRRPDITKANQVLGWQPQVGLDEGLTYTIEYFRVPV</sequence>
<protein>
    <submittedName>
        <fullName evidence="14">SDR family oxidoreductase</fullName>
    </submittedName>
</protein>
<dbReference type="InterPro" id="IPR044516">
    <property type="entry name" value="UXS-like"/>
</dbReference>
<dbReference type="InterPro" id="IPR036291">
    <property type="entry name" value="NAD(P)-bd_dom_sf"/>
</dbReference>
<evidence type="ECO:0000256" key="3">
    <source>
        <dbReference type="ARBA" id="ARBA00022692"/>
    </source>
</evidence>
<comment type="cofactor">
    <cofactor evidence="1">
        <name>NAD(+)</name>
        <dbReference type="ChEBI" id="CHEBI:57540"/>
    </cofactor>
</comment>
<dbReference type="PANTHER" id="PTHR43078">
    <property type="entry name" value="UDP-GLUCURONIC ACID DECARBOXYLASE-RELATED"/>
    <property type="match status" value="1"/>
</dbReference>
<keyword evidence="6" id="KW-1133">Transmembrane helix</keyword>
<feature type="domain" description="NAD-dependent epimerase/dehydratase" evidence="13">
    <location>
        <begin position="4"/>
        <end position="232"/>
    </location>
</feature>
<dbReference type="Proteomes" id="UP000593892">
    <property type="component" value="Chromosome"/>
</dbReference>
<keyword evidence="9" id="KW-0472">Membrane</keyword>
<dbReference type="CDD" id="cd05230">
    <property type="entry name" value="UGD_SDR_e"/>
    <property type="match status" value="1"/>
</dbReference>
<evidence type="ECO:0000256" key="12">
    <source>
        <dbReference type="ARBA" id="ARBA00037859"/>
    </source>
</evidence>
<keyword evidence="10" id="KW-0325">Glycoprotein</keyword>
<evidence type="ECO:0000256" key="9">
    <source>
        <dbReference type="ARBA" id="ARBA00023136"/>
    </source>
</evidence>
<evidence type="ECO:0000256" key="8">
    <source>
        <dbReference type="ARBA" id="ARBA00023034"/>
    </source>
</evidence>
<dbReference type="Gene3D" id="3.40.50.720">
    <property type="entry name" value="NAD(P)-binding Rossmann-like Domain"/>
    <property type="match status" value="1"/>
</dbReference>
<evidence type="ECO:0000256" key="7">
    <source>
        <dbReference type="ARBA" id="ARBA00023027"/>
    </source>
</evidence>
<dbReference type="SUPFAM" id="SSF51735">
    <property type="entry name" value="NAD(P)-binding Rossmann-fold domains"/>
    <property type="match status" value="1"/>
</dbReference>
<keyword evidence="7" id="KW-0520">NAD</keyword>
<organism evidence="14 15">
    <name type="scientific">Paludibaculum fermentans</name>
    <dbReference type="NCBI Taxonomy" id="1473598"/>
    <lineage>
        <taxon>Bacteria</taxon>
        <taxon>Pseudomonadati</taxon>
        <taxon>Acidobacteriota</taxon>
        <taxon>Terriglobia</taxon>
        <taxon>Bryobacterales</taxon>
        <taxon>Bryobacteraceae</taxon>
        <taxon>Paludibaculum</taxon>
    </lineage>
</organism>
<evidence type="ECO:0000259" key="13">
    <source>
        <dbReference type="Pfam" id="PF01370"/>
    </source>
</evidence>
<keyword evidence="5" id="KW-0735">Signal-anchor</keyword>
<evidence type="ECO:0000313" key="14">
    <source>
        <dbReference type="EMBL" id="QOY90152.1"/>
    </source>
</evidence>
<proteinExistence type="predicted"/>
<dbReference type="KEGG" id="pfer:IRI77_09420"/>
<evidence type="ECO:0000256" key="4">
    <source>
        <dbReference type="ARBA" id="ARBA00022793"/>
    </source>
</evidence>
<evidence type="ECO:0000313" key="15">
    <source>
        <dbReference type="Proteomes" id="UP000593892"/>
    </source>
</evidence>
<evidence type="ECO:0000256" key="11">
    <source>
        <dbReference type="ARBA" id="ARBA00023239"/>
    </source>
</evidence>
<name>A0A7S7NUN9_PALFE</name>
<dbReference type="UniPathway" id="UPA00796">
    <property type="reaction ID" value="UER00771"/>
</dbReference>
<dbReference type="PANTHER" id="PTHR43078:SF6">
    <property type="entry name" value="UDP-GLUCURONIC ACID DECARBOXYLASE 1"/>
    <property type="match status" value="1"/>
</dbReference>